<dbReference type="InterPro" id="IPR033116">
    <property type="entry name" value="TRYPSIN_SER"/>
</dbReference>
<evidence type="ECO:0000256" key="4">
    <source>
        <dbReference type="ARBA" id="ARBA00023157"/>
    </source>
</evidence>
<dbReference type="GeneID" id="115458265"/>
<feature type="compositionally biased region" description="Polar residues" evidence="6">
    <location>
        <begin position="304"/>
        <end position="314"/>
    </location>
</feature>
<feature type="chain" id="PRO_5028439360" evidence="7">
    <location>
        <begin position="25"/>
        <end position="343"/>
    </location>
</feature>
<accession>A0A6P7WS24</accession>
<dbReference type="InterPro" id="IPR009003">
    <property type="entry name" value="Peptidase_S1_PA"/>
</dbReference>
<keyword evidence="2 5" id="KW-0378">Hydrolase</keyword>
<dbReference type="Pfam" id="PF00089">
    <property type="entry name" value="Trypsin"/>
    <property type="match status" value="1"/>
</dbReference>
<dbReference type="InterPro" id="IPR018114">
    <property type="entry name" value="TRYPSIN_HIS"/>
</dbReference>
<evidence type="ECO:0000256" key="2">
    <source>
        <dbReference type="ARBA" id="ARBA00022801"/>
    </source>
</evidence>
<dbReference type="Proteomes" id="UP000515156">
    <property type="component" value="Chromosome 14"/>
</dbReference>
<keyword evidence="1 5" id="KW-0645">Protease</keyword>
<dbReference type="InParanoid" id="A0A6P7WS24"/>
<keyword evidence="7" id="KW-0732">Signal</keyword>
<evidence type="ECO:0000256" key="1">
    <source>
        <dbReference type="ARBA" id="ARBA00022670"/>
    </source>
</evidence>
<dbReference type="RefSeq" id="XP_030043986.1">
    <property type="nucleotide sequence ID" value="XM_030188126.1"/>
</dbReference>
<evidence type="ECO:0000313" key="10">
    <source>
        <dbReference type="RefSeq" id="XP_030043986.1"/>
    </source>
</evidence>
<dbReference type="SMART" id="SM00020">
    <property type="entry name" value="Tryp_SPc"/>
    <property type="match status" value="1"/>
</dbReference>
<name>A0A6P7WS24_9AMPH</name>
<gene>
    <name evidence="10" type="primary">LOC115458265</name>
</gene>
<dbReference type="FunCoup" id="A0A6P7WS24">
    <property type="interactions" value="77"/>
</dbReference>
<sequence length="343" mass="38653">MCVVKYIIKTWFCLLLWIAGTCWAGCGSRYEDFELEKNNNSLKESRIIGGMNAVPREWPWAVSLQINKIHFCGGSILSYWWILSAAHCFQDSKSKYKNLKVEVGVTVLHKAKDVKLVDKIITHSMYNSKTIDNDIALLLLLSPIFLDSFMTPICLPPPVTFSIKDWKTCYVTGWGRTVAGEVSSRSSVLQKVQMVLIDWNRCMEWLWTLTENMLCAGYEEGGRDSCQGDSGGALVCKGWNSNIWYQVGIVSWGRGCGRKMRPGVYTLVSNYRDWIQTETAEAGMPFVPKDPSKEESSTTPSTTQTYQNKKPNLSVESASPTCLAYSWSILTSFALIYSAYSFS</sequence>
<dbReference type="GO" id="GO:0006508">
    <property type="term" value="P:proteolysis"/>
    <property type="evidence" value="ECO:0007669"/>
    <property type="project" value="UniProtKB-KW"/>
</dbReference>
<evidence type="ECO:0000259" key="8">
    <source>
        <dbReference type="PROSITE" id="PS50240"/>
    </source>
</evidence>
<dbReference type="PROSITE" id="PS50240">
    <property type="entry name" value="TRYPSIN_DOM"/>
    <property type="match status" value="1"/>
</dbReference>
<dbReference type="InterPro" id="IPR001254">
    <property type="entry name" value="Trypsin_dom"/>
</dbReference>
<dbReference type="Gene3D" id="2.40.10.10">
    <property type="entry name" value="Trypsin-like serine proteases"/>
    <property type="match status" value="1"/>
</dbReference>
<keyword evidence="9" id="KW-1185">Reference proteome</keyword>
<keyword evidence="4" id="KW-1015">Disulfide bond</keyword>
<evidence type="ECO:0000256" key="3">
    <source>
        <dbReference type="ARBA" id="ARBA00022825"/>
    </source>
</evidence>
<evidence type="ECO:0000256" key="6">
    <source>
        <dbReference type="SAM" id="MobiDB-lite"/>
    </source>
</evidence>
<reference evidence="10" key="1">
    <citation type="submission" date="2025-08" db="UniProtKB">
        <authorList>
            <consortium name="RefSeq"/>
        </authorList>
    </citation>
    <scope>IDENTIFICATION</scope>
</reference>
<dbReference type="AlphaFoldDB" id="A0A6P7WS24"/>
<organism evidence="9 10">
    <name type="scientific">Microcaecilia unicolor</name>
    <dbReference type="NCBI Taxonomy" id="1415580"/>
    <lineage>
        <taxon>Eukaryota</taxon>
        <taxon>Metazoa</taxon>
        <taxon>Chordata</taxon>
        <taxon>Craniata</taxon>
        <taxon>Vertebrata</taxon>
        <taxon>Euteleostomi</taxon>
        <taxon>Amphibia</taxon>
        <taxon>Gymnophiona</taxon>
        <taxon>Siphonopidae</taxon>
        <taxon>Microcaecilia</taxon>
    </lineage>
</organism>
<dbReference type="PROSITE" id="PS00135">
    <property type="entry name" value="TRYPSIN_SER"/>
    <property type="match status" value="1"/>
</dbReference>
<dbReference type="PROSITE" id="PS00134">
    <property type="entry name" value="TRYPSIN_HIS"/>
    <property type="match status" value="1"/>
</dbReference>
<evidence type="ECO:0000313" key="9">
    <source>
        <dbReference type="Proteomes" id="UP000515156"/>
    </source>
</evidence>
<dbReference type="PRINTS" id="PR00722">
    <property type="entry name" value="CHYMOTRYPSIN"/>
</dbReference>
<evidence type="ECO:0000256" key="5">
    <source>
        <dbReference type="RuleBase" id="RU363034"/>
    </source>
</evidence>
<protein>
    <submittedName>
        <fullName evidence="10">Serine protease 52-like</fullName>
    </submittedName>
</protein>
<dbReference type="FunFam" id="2.40.10.10:FF:000003">
    <property type="entry name" value="Transmembrane serine protease 3"/>
    <property type="match status" value="1"/>
</dbReference>
<dbReference type="CDD" id="cd00190">
    <property type="entry name" value="Tryp_SPc"/>
    <property type="match status" value="1"/>
</dbReference>
<dbReference type="InterPro" id="IPR001314">
    <property type="entry name" value="Peptidase_S1A"/>
</dbReference>
<keyword evidence="3 5" id="KW-0720">Serine protease</keyword>
<dbReference type="KEGG" id="muo:115458265"/>
<dbReference type="OrthoDB" id="546450at2759"/>
<dbReference type="PANTHER" id="PTHR24252">
    <property type="entry name" value="ACROSIN-RELATED"/>
    <property type="match status" value="1"/>
</dbReference>
<dbReference type="PANTHER" id="PTHR24252:SF7">
    <property type="entry name" value="HYALIN"/>
    <property type="match status" value="1"/>
</dbReference>
<dbReference type="GO" id="GO:0004252">
    <property type="term" value="F:serine-type endopeptidase activity"/>
    <property type="evidence" value="ECO:0007669"/>
    <property type="project" value="InterPro"/>
</dbReference>
<feature type="signal peptide" evidence="7">
    <location>
        <begin position="1"/>
        <end position="24"/>
    </location>
</feature>
<feature type="domain" description="Peptidase S1" evidence="8">
    <location>
        <begin position="47"/>
        <end position="280"/>
    </location>
</feature>
<dbReference type="InterPro" id="IPR043504">
    <property type="entry name" value="Peptidase_S1_PA_chymotrypsin"/>
</dbReference>
<evidence type="ECO:0000256" key="7">
    <source>
        <dbReference type="SAM" id="SignalP"/>
    </source>
</evidence>
<dbReference type="SUPFAM" id="SSF50494">
    <property type="entry name" value="Trypsin-like serine proteases"/>
    <property type="match status" value="1"/>
</dbReference>
<proteinExistence type="predicted"/>
<feature type="region of interest" description="Disordered" evidence="6">
    <location>
        <begin position="284"/>
        <end position="314"/>
    </location>
</feature>